<proteinExistence type="predicted"/>
<reference evidence="2 3" key="1">
    <citation type="submission" date="2019-08" db="EMBL/GenBank/DDBJ databases">
        <title>Five species of Acinetobacter isolated from floral nectar and animal pollinators.</title>
        <authorList>
            <person name="Hendry T.A."/>
        </authorList>
    </citation>
    <scope>NUCLEOTIDE SEQUENCE [LARGE SCALE GENOMIC DNA]</scope>
    <source>
        <strain evidence="2 3">MD18.27</strain>
    </source>
</reference>
<accession>A0ABU6DUV0</accession>
<organism evidence="2 3">
    <name type="scientific">Acinetobacter pollinis</name>
    <dbReference type="NCBI Taxonomy" id="2605270"/>
    <lineage>
        <taxon>Bacteria</taxon>
        <taxon>Pseudomonadati</taxon>
        <taxon>Pseudomonadota</taxon>
        <taxon>Gammaproteobacteria</taxon>
        <taxon>Moraxellales</taxon>
        <taxon>Moraxellaceae</taxon>
        <taxon>Acinetobacter</taxon>
    </lineage>
</organism>
<name>A0ABU6DUV0_9GAMM</name>
<dbReference type="InterPro" id="IPR011528">
    <property type="entry name" value="NERD"/>
</dbReference>
<comment type="caution">
    <text evidence="2">The sequence shown here is derived from an EMBL/GenBank/DDBJ whole genome shotgun (WGS) entry which is preliminary data.</text>
</comment>
<evidence type="ECO:0000259" key="1">
    <source>
        <dbReference type="PROSITE" id="PS50965"/>
    </source>
</evidence>
<dbReference type="Pfam" id="PF08378">
    <property type="entry name" value="NERD"/>
    <property type="match status" value="1"/>
</dbReference>
<dbReference type="EMBL" id="VTDN01000011">
    <property type="protein sequence ID" value="MEB5477642.1"/>
    <property type="molecule type" value="Genomic_DNA"/>
</dbReference>
<dbReference type="PROSITE" id="PS50965">
    <property type="entry name" value="NERD"/>
    <property type="match status" value="1"/>
</dbReference>
<evidence type="ECO:0000313" key="3">
    <source>
        <dbReference type="Proteomes" id="UP001339883"/>
    </source>
</evidence>
<protein>
    <submittedName>
        <fullName evidence="2">NERD domain-containing protein</fullName>
    </submittedName>
</protein>
<keyword evidence="3" id="KW-1185">Reference proteome</keyword>
<dbReference type="RefSeq" id="WP_195772541.1">
    <property type="nucleotide sequence ID" value="NZ_VTDN01000011.1"/>
</dbReference>
<sequence>MLLYLFLAVLVFVVLGVISSPKFKGKVGESIVHLHYKKYLDNDKYVLINNCTLPTSHGGTTQIDHILLSPYGIFVLETKNYKGWIFGDKFQKQWTQSFPKSKHRFQNPLHQNYKHTKVLGELLESQMNFDLNHLYSVIIFVGECEFKTDMPENVLRGKAWVNYVKQFDTPVLSMVAVRKAQYLIEQQLLERGRKTDRLHVKNLKTAHQGK</sequence>
<dbReference type="Proteomes" id="UP001339883">
    <property type="component" value="Unassembled WGS sequence"/>
</dbReference>
<feature type="domain" description="NERD" evidence="1">
    <location>
        <begin position="24"/>
        <end position="142"/>
    </location>
</feature>
<gene>
    <name evidence="2" type="ORF">I2F25_11400</name>
</gene>
<evidence type="ECO:0000313" key="2">
    <source>
        <dbReference type="EMBL" id="MEB5477642.1"/>
    </source>
</evidence>